<evidence type="ECO:0000313" key="1">
    <source>
        <dbReference type="EMBL" id="GFY73441.1"/>
    </source>
</evidence>
<comment type="caution">
    <text evidence="1">The sequence shown here is derived from an EMBL/GenBank/DDBJ whole genome shotgun (WGS) entry which is preliminary data.</text>
</comment>
<accession>A0A8X6YM65</accession>
<name>A0A8X6YM65_9ARAC</name>
<dbReference type="EMBL" id="BMAV01020062">
    <property type="protein sequence ID" value="GFY73441.1"/>
    <property type="molecule type" value="Genomic_DNA"/>
</dbReference>
<proteinExistence type="predicted"/>
<gene>
    <name evidence="1" type="ORF">TNIN_119501</name>
</gene>
<protein>
    <submittedName>
        <fullName evidence="1">Uncharacterized protein</fullName>
    </submittedName>
</protein>
<sequence>MSQLKILIRARVPIGTFTRKFYLNNRKSRFILEVKMRRSTRLQYRDVVSYPAEEAANCLTLPSSFSSYFSSDNVNPGMREWFKCLRELLEFLFFVS</sequence>
<dbReference type="AlphaFoldDB" id="A0A8X6YM65"/>
<dbReference type="Proteomes" id="UP000886998">
    <property type="component" value="Unassembled WGS sequence"/>
</dbReference>
<reference evidence="1" key="1">
    <citation type="submission" date="2020-08" db="EMBL/GenBank/DDBJ databases">
        <title>Multicomponent nature underlies the extraordinary mechanical properties of spider dragline silk.</title>
        <authorList>
            <person name="Kono N."/>
            <person name="Nakamura H."/>
            <person name="Mori M."/>
            <person name="Yoshida Y."/>
            <person name="Ohtoshi R."/>
            <person name="Malay A.D."/>
            <person name="Moran D.A.P."/>
            <person name="Tomita M."/>
            <person name="Numata K."/>
            <person name="Arakawa K."/>
        </authorList>
    </citation>
    <scope>NUCLEOTIDE SEQUENCE</scope>
</reference>
<keyword evidence="2" id="KW-1185">Reference proteome</keyword>
<organism evidence="1 2">
    <name type="scientific">Trichonephila inaurata madagascariensis</name>
    <dbReference type="NCBI Taxonomy" id="2747483"/>
    <lineage>
        <taxon>Eukaryota</taxon>
        <taxon>Metazoa</taxon>
        <taxon>Ecdysozoa</taxon>
        <taxon>Arthropoda</taxon>
        <taxon>Chelicerata</taxon>
        <taxon>Arachnida</taxon>
        <taxon>Araneae</taxon>
        <taxon>Araneomorphae</taxon>
        <taxon>Entelegynae</taxon>
        <taxon>Araneoidea</taxon>
        <taxon>Nephilidae</taxon>
        <taxon>Trichonephila</taxon>
        <taxon>Trichonephila inaurata</taxon>
    </lineage>
</organism>
<evidence type="ECO:0000313" key="2">
    <source>
        <dbReference type="Proteomes" id="UP000886998"/>
    </source>
</evidence>